<feature type="domain" description="Zinc finger Sec23/Sec24-type" evidence="2">
    <location>
        <begin position="99"/>
        <end position="136"/>
    </location>
</feature>
<dbReference type="InterPro" id="IPR006895">
    <property type="entry name" value="Znf_Sec23_Sec24"/>
</dbReference>
<keyword evidence="4" id="KW-1185">Reference proteome</keyword>
<evidence type="ECO:0000256" key="1">
    <source>
        <dbReference type="SAM" id="MobiDB-lite"/>
    </source>
</evidence>
<proteinExistence type="predicted"/>
<accession>A0ABQ8UBK7</accession>
<name>A0ABQ8UBK7_9EUKA</name>
<evidence type="ECO:0000313" key="4">
    <source>
        <dbReference type="Proteomes" id="UP001141327"/>
    </source>
</evidence>
<dbReference type="Gene3D" id="3.40.50.410">
    <property type="entry name" value="von Willebrand factor, type A domain"/>
    <property type="match status" value="1"/>
</dbReference>
<dbReference type="InterPro" id="IPR036465">
    <property type="entry name" value="vWFA_dom_sf"/>
</dbReference>
<dbReference type="PANTHER" id="PTHR13803">
    <property type="entry name" value="SEC24-RELATED PROTEIN"/>
    <property type="match status" value="1"/>
</dbReference>
<protein>
    <recommendedName>
        <fullName evidence="2">Zinc finger Sec23/Sec24-type domain-containing protein</fullName>
    </recommendedName>
</protein>
<evidence type="ECO:0000313" key="3">
    <source>
        <dbReference type="EMBL" id="KAJ4455012.1"/>
    </source>
</evidence>
<dbReference type="EMBL" id="JAPMOS010000124">
    <property type="protein sequence ID" value="KAJ4455012.1"/>
    <property type="molecule type" value="Genomic_DNA"/>
</dbReference>
<gene>
    <name evidence="3" type="ORF">PAPYR_10140</name>
</gene>
<comment type="caution">
    <text evidence="3">The sequence shown here is derived from an EMBL/GenBank/DDBJ whole genome shotgun (WGS) entry which is preliminary data.</text>
</comment>
<evidence type="ECO:0000259" key="2">
    <source>
        <dbReference type="Pfam" id="PF04810"/>
    </source>
</evidence>
<dbReference type="SUPFAM" id="SSF82919">
    <property type="entry name" value="Zn-finger domain of Sec23/24"/>
    <property type="match status" value="1"/>
</dbReference>
<dbReference type="InterPro" id="IPR036174">
    <property type="entry name" value="Znf_Sec23_Sec24_sf"/>
</dbReference>
<feature type="compositionally biased region" description="Low complexity" evidence="1">
    <location>
        <begin position="423"/>
        <end position="435"/>
    </location>
</feature>
<dbReference type="Gene3D" id="2.60.40.1670">
    <property type="entry name" value="beta-sandwich domain of Sec23/24"/>
    <property type="match status" value="1"/>
</dbReference>
<organism evidence="3 4">
    <name type="scientific">Paratrimastix pyriformis</name>
    <dbReference type="NCBI Taxonomy" id="342808"/>
    <lineage>
        <taxon>Eukaryota</taxon>
        <taxon>Metamonada</taxon>
        <taxon>Preaxostyla</taxon>
        <taxon>Paratrimastigidae</taxon>
        <taxon>Paratrimastix</taxon>
    </lineage>
</organism>
<feature type="region of interest" description="Disordered" evidence="1">
    <location>
        <begin position="423"/>
        <end position="448"/>
    </location>
</feature>
<dbReference type="Gene3D" id="2.30.30.380">
    <property type="entry name" value="Zn-finger domain of Sec23/24"/>
    <property type="match status" value="1"/>
</dbReference>
<dbReference type="Proteomes" id="UP001141327">
    <property type="component" value="Unassembled WGS sequence"/>
</dbReference>
<sequence>MGTQTCRMEQALGTGRVGLTWKEKCDRPRQTDRDYFRPEQKLSRGGVRQNMTSLVSFSLEHFPKDPSVLAKAAFPWGCLVQPFPEPPDFSKPCPTLSSIPHCQKCLGLANPSLAFPGNHKFMCPFCHQETPLPPQYSTADQRAGALELNSPVLDCLIPAPPPLASPEKEAPRPGTPAPAAATQPVTLFAVDCGFAPEWLEPLKLALTQTISGAPPLDWPGLLAGASALPSLLQALHPPTSIPSARKPAIRFLVGSHPSALDSLVPLSALIATQPGERAMLRVVEALGSLRTAGPPDLSLARLYLGVWMVDLRVFPPLHALCIWFGHKPRFRPPHTHTACQVLAGAFTPLSASHLVSLNRHHRPSSRPAPVRAARVVMVLATPPQRLGWQAEANSLTAAALCCDLVVLGPTWLQPLMSGLGPAAGAGATATTGPAPSGDDVDPLADSGGRDPSALGAVRVLAQWTGGLVQHFPSPAALPSLAPTLLGELTLPAMRRCLIRVRTSPQWHAEPLGLRYSGLHRHPSGEPGLYTAVLLRPTQCLPLQFAFEFRARGFQAYPLQAPRPAMQILVEYTPVNMTLAAPAGLRAARLLTATAAGLAADPVGLLQAARLDAALGLWAWRREPSEPATRLLAQDIAALIARYHEAINEKDWDGRTALLSYDFAFAEAPGLAALVPAIHCALHHPLMTASPEAYQAGAPPALWRSWLRYLDAPTILRTLRPALSGWISADTCSSDQMPLSMMSVLCGGHLYYLLDGGLERLLYRPALSAPGIEESPIWPPSPASLLCDPTWVISSCRHPRTGEAELFESRLLEDIPPVLAFLRGEVVKRPGESDGAGLCSFKASLTESIKKEIRLG</sequence>
<dbReference type="Pfam" id="PF04810">
    <property type="entry name" value="zf-Sec23_Sec24"/>
    <property type="match status" value="1"/>
</dbReference>
<dbReference type="InterPro" id="IPR050550">
    <property type="entry name" value="SEC23_SEC24_subfamily"/>
</dbReference>
<dbReference type="PANTHER" id="PTHR13803:SF17">
    <property type="entry name" value="PROTEIN TRANSPORT PROTEIN SEC24"/>
    <property type="match status" value="1"/>
</dbReference>
<reference evidence="3" key="1">
    <citation type="journal article" date="2022" name="bioRxiv">
        <title>Genomics of Preaxostyla Flagellates Illuminates Evolutionary Transitions and the Path Towards Mitochondrial Loss.</title>
        <authorList>
            <person name="Novak L.V.F."/>
            <person name="Treitli S.C."/>
            <person name="Pyrih J."/>
            <person name="Halakuc P."/>
            <person name="Pipaliya S.V."/>
            <person name="Vacek V."/>
            <person name="Brzon O."/>
            <person name="Soukal P."/>
            <person name="Eme L."/>
            <person name="Dacks J.B."/>
            <person name="Karnkowska A."/>
            <person name="Elias M."/>
            <person name="Hampl V."/>
        </authorList>
    </citation>
    <scope>NUCLEOTIDE SEQUENCE</scope>
    <source>
        <strain evidence="3">RCP-MX</strain>
    </source>
</reference>